<keyword evidence="5" id="KW-1185">Reference proteome</keyword>
<evidence type="ECO:0000259" key="3">
    <source>
        <dbReference type="PROSITE" id="PS50110"/>
    </source>
</evidence>
<evidence type="ECO:0000313" key="5">
    <source>
        <dbReference type="Proteomes" id="UP000199409"/>
    </source>
</evidence>
<dbReference type="Pfam" id="PF00072">
    <property type="entry name" value="Response_reg"/>
    <property type="match status" value="1"/>
</dbReference>
<evidence type="ECO:0000313" key="4">
    <source>
        <dbReference type="EMBL" id="SEA57007.1"/>
    </source>
</evidence>
<dbReference type="SMART" id="SM00448">
    <property type="entry name" value="REC"/>
    <property type="match status" value="1"/>
</dbReference>
<dbReference type="PANTHER" id="PTHR44591:SF3">
    <property type="entry name" value="RESPONSE REGULATORY DOMAIN-CONTAINING PROTEIN"/>
    <property type="match status" value="1"/>
</dbReference>
<dbReference type="Proteomes" id="UP000199409">
    <property type="component" value="Unassembled WGS sequence"/>
</dbReference>
<evidence type="ECO:0000256" key="1">
    <source>
        <dbReference type="ARBA" id="ARBA00022553"/>
    </source>
</evidence>
<dbReference type="STRING" id="37625.SAMN05660420_02505"/>
<dbReference type="AlphaFoldDB" id="A0A1H4C9G0"/>
<dbReference type="Gene3D" id="3.40.50.2300">
    <property type="match status" value="1"/>
</dbReference>
<name>A0A1H4C9G0_9BACT</name>
<organism evidence="4 5">
    <name type="scientific">Desulfuromusa kysingii</name>
    <dbReference type="NCBI Taxonomy" id="37625"/>
    <lineage>
        <taxon>Bacteria</taxon>
        <taxon>Pseudomonadati</taxon>
        <taxon>Thermodesulfobacteriota</taxon>
        <taxon>Desulfuromonadia</taxon>
        <taxon>Desulfuromonadales</taxon>
        <taxon>Geopsychrobacteraceae</taxon>
        <taxon>Desulfuromusa</taxon>
    </lineage>
</organism>
<keyword evidence="1 2" id="KW-0597">Phosphoprotein</keyword>
<dbReference type="RefSeq" id="WP_175498380.1">
    <property type="nucleotide sequence ID" value="NZ_FNQN01000007.1"/>
</dbReference>
<dbReference type="SUPFAM" id="SSF52172">
    <property type="entry name" value="CheY-like"/>
    <property type="match status" value="1"/>
</dbReference>
<gene>
    <name evidence="4" type="ORF">SAMN05660420_02505</name>
</gene>
<reference evidence="4 5" key="1">
    <citation type="submission" date="2016-10" db="EMBL/GenBank/DDBJ databases">
        <authorList>
            <person name="de Groot N.N."/>
        </authorList>
    </citation>
    <scope>NUCLEOTIDE SEQUENCE [LARGE SCALE GENOMIC DNA]</scope>
    <source>
        <strain evidence="4 5">DSM 7343</strain>
    </source>
</reference>
<sequence length="367" mass="41532">MIVAVDDEPIYLDLLAETLVAEGYEVKTFISAVPALEFVVHTDPQLIISDINMPKMDGFQFYQEYQHRFSHRQTPFVFLSSLTDPKTVIKGLNSGVDDYLQKPLHPQIIKAKVQSILKLRQKYISQLFSGNLEKLPFTKVLQFCELKKLTGWVDILADGYGTKINFAGGELQLDDSNEDYEKVFDLHSGHFTINVQQVDYHGLHTTSFDSSAGAEAMAVQQEKPMGKLSGIKIHKRLFQIQTESTDEQDPQIVSIVVLDGRVILKRSHKVSPSMDKREQEKIIEQQHQSVEEEVRGKLDDLLLKSTKPGLGGKMDFHQLYDAGYDQYCSGNYSEALKYWEKAENMNAADKTLAINLSVVRKKLSAKG</sequence>
<feature type="domain" description="Response regulatory" evidence="3">
    <location>
        <begin position="1"/>
        <end position="117"/>
    </location>
</feature>
<dbReference type="EMBL" id="FNQN01000007">
    <property type="protein sequence ID" value="SEA57007.1"/>
    <property type="molecule type" value="Genomic_DNA"/>
</dbReference>
<proteinExistence type="predicted"/>
<feature type="modified residue" description="4-aspartylphosphate" evidence="2">
    <location>
        <position position="50"/>
    </location>
</feature>
<dbReference type="InterPro" id="IPR001789">
    <property type="entry name" value="Sig_transdc_resp-reg_receiver"/>
</dbReference>
<accession>A0A1H4C9G0</accession>
<evidence type="ECO:0000256" key="2">
    <source>
        <dbReference type="PROSITE-ProRule" id="PRU00169"/>
    </source>
</evidence>
<dbReference type="PANTHER" id="PTHR44591">
    <property type="entry name" value="STRESS RESPONSE REGULATOR PROTEIN 1"/>
    <property type="match status" value="1"/>
</dbReference>
<dbReference type="InterPro" id="IPR050595">
    <property type="entry name" value="Bact_response_regulator"/>
</dbReference>
<dbReference type="PROSITE" id="PS50110">
    <property type="entry name" value="RESPONSE_REGULATORY"/>
    <property type="match status" value="1"/>
</dbReference>
<dbReference type="CDD" id="cd00156">
    <property type="entry name" value="REC"/>
    <property type="match status" value="1"/>
</dbReference>
<dbReference type="GO" id="GO:0000160">
    <property type="term" value="P:phosphorelay signal transduction system"/>
    <property type="evidence" value="ECO:0007669"/>
    <property type="project" value="InterPro"/>
</dbReference>
<protein>
    <submittedName>
        <fullName evidence="4">Response regulator receiver domain-containing protein</fullName>
    </submittedName>
</protein>
<dbReference type="InterPro" id="IPR011006">
    <property type="entry name" value="CheY-like_superfamily"/>
</dbReference>